<sequence>MEFVSTLGAAGVLFGEFHAIQDTSLNDVVDRIYINVKDLPFQSLGALANILSDVKKGLIQDSHIWSFFQSFFKQYQLIISLNQIYQFVYLSLMEIMSYLHFDYWKKRLGQELV</sequence>
<dbReference type="EMBL" id="RJNR01000003">
    <property type="protein sequence ID" value="RSI84030.1"/>
    <property type="molecule type" value="Genomic_DNA"/>
</dbReference>
<evidence type="ECO:0000313" key="10">
    <source>
        <dbReference type="Proteomes" id="UP000234971"/>
    </source>
</evidence>
<evidence type="ECO:0000313" key="6">
    <source>
        <dbReference type="EMBL" id="PLA60080.1"/>
    </source>
</evidence>
<reference evidence="9 10" key="2">
    <citation type="submission" date="2017-12" db="EMBL/GenBank/DDBJ databases">
        <title>Phylogenetic diversity of female urinary microbiome.</title>
        <authorList>
            <person name="Thomas-White K."/>
            <person name="Wolfe A.J."/>
        </authorList>
    </citation>
    <scope>NUCLEOTIDE SEQUENCE [LARGE SCALE GENOMIC DNA]</scope>
    <source>
        <strain evidence="5 9">UMB0079</strain>
        <strain evidence="6 10">UMB1341</strain>
    </source>
</reference>
<evidence type="ECO:0000313" key="1">
    <source>
        <dbReference type="EMBL" id="KER08385.1"/>
    </source>
</evidence>
<evidence type="ECO:0000313" key="2">
    <source>
        <dbReference type="EMBL" id="MQQ02553.1"/>
    </source>
</evidence>
<accession>A0A081SBT2</accession>
<evidence type="ECO:0000313" key="13">
    <source>
        <dbReference type="Proteomes" id="UP000466247"/>
    </source>
</evidence>
<dbReference type="Proteomes" id="UP000234902">
    <property type="component" value="Unassembled WGS sequence"/>
</dbReference>
<reference evidence="12 13" key="4">
    <citation type="submission" date="2019-10" db="EMBL/GenBank/DDBJ databases">
        <title>Streptococcus mitis of the oral and urogenital tracts.</title>
        <authorList>
            <person name="Price T."/>
            <person name="Mores C.R."/>
            <person name="Putonti C."/>
            <person name="Wolfe A.J."/>
        </authorList>
    </citation>
    <scope>NUCLEOTIDE SEQUENCE [LARGE SCALE GENOMIC DNA]</scope>
    <source>
        <strain evidence="4 14">SM05</strain>
        <strain evidence="3 13">SM09</strain>
        <strain evidence="2 12">SM50</strain>
    </source>
</reference>
<evidence type="ECO:0000313" key="12">
    <source>
        <dbReference type="Proteomes" id="UP000432694"/>
    </source>
</evidence>
<dbReference type="EMBL" id="PKID01000009">
    <property type="protein sequence ID" value="PKZ98211.1"/>
    <property type="molecule type" value="Genomic_DNA"/>
</dbReference>
<evidence type="ECO:0000313" key="5">
    <source>
        <dbReference type="EMBL" id="PKZ98211.1"/>
    </source>
</evidence>
<dbReference type="EMBL" id="WIKE01000004">
    <property type="protein sequence ID" value="MQQ63701.1"/>
    <property type="molecule type" value="Genomic_DNA"/>
</dbReference>
<proteinExistence type="predicted"/>
<dbReference type="Proteomes" id="UP000028067">
    <property type="component" value="Unassembled WGS sequence"/>
</dbReference>
<name>A0A081SBT2_STRMT</name>
<reference evidence="1 8" key="1">
    <citation type="submission" date="2014-05" db="EMBL/GenBank/DDBJ databases">
        <authorList>
            <person name="Daugherty S.C."/>
            <person name="Tallon L.J."/>
            <person name="Sadzewicz L."/>
            <person name="Kilian M."/>
            <person name="Tettelin H."/>
        </authorList>
    </citation>
    <scope>NUCLEOTIDE SEQUENCE [LARGE SCALE GENOMIC DNA]</scope>
    <source>
        <strain evidence="1 8">SK271</strain>
    </source>
</reference>
<dbReference type="PATRIC" id="fig|28037.222.peg.1673"/>
<dbReference type="Proteomes" id="UP000466247">
    <property type="component" value="Unassembled WGS sequence"/>
</dbReference>
<protein>
    <submittedName>
        <fullName evidence="1">Uncharacterized protein</fullName>
    </submittedName>
</protein>
<organism evidence="1 8">
    <name type="scientific">Streptococcus mitis</name>
    <dbReference type="NCBI Taxonomy" id="28037"/>
    <lineage>
        <taxon>Bacteria</taxon>
        <taxon>Bacillati</taxon>
        <taxon>Bacillota</taxon>
        <taxon>Bacilli</taxon>
        <taxon>Lactobacillales</taxon>
        <taxon>Streptococcaceae</taxon>
        <taxon>Streptococcus</taxon>
        <taxon>Streptococcus mitis group</taxon>
    </lineage>
</organism>
<dbReference type="RefSeq" id="WP_000397556.1">
    <property type="nucleotide sequence ID" value="NZ_CAMHBC010000005.1"/>
</dbReference>
<dbReference type="EMBL" id="JPGW01000011">
    <property type="protein sequence ID" value="KER08385.1"/>
    <property type="molecule type" value="Genomic_DNA"/>
</dbReference>
<evidence type="ECO:0000313" key="8">
    <source>
        <dbReference type="Proteomes" id="UP000028067"/>
    </source>
</evidence>
<evidence type="ECO:0000313" key="7">
    <source>
        <dbReference type="EMBL" id="RSI84030.1"/>
    </source>
</evidence>
<dbReference type="AlphaFoldDB" id="A0A081SBT2"/>
<dbReference type="GeneID" id="93740036"/>
<reference evidence="7 11" key="3">
    <citation type="submission" date="2018-11" db="EMBL/GenBank/DDBJ databases">
        <title>Species Designations Belie Phenotypic and Genotypic Heterogeneity in Oral Streptococci.</title>
        <authorList>
            <person name="Velsko I."/>
        </authorList>
    </citation>
    <scope>NUCLEOTIDE SEQUENCE [LARGE SCALE GENOMIC DNA]</scope>
    <source>
        <strain evidence="7 11">BCA12</strain>
    </source>
</reference>
<comment type="caution">
    <text evidence="1">The sequence shown here is derived from an EMBL/GenBank/DDBJ whole genome shotgun (WGS) entry which is preliminary data.</text>
</comment>
<dbReference type="OrthoDB" id="2227663at2"/>
<dbReference type="Proteomes" id="UP000234971">
    <property type="component" value="Unassembled WGS sequence"/>
</dbReference>
<evidence type="ECO:0000313" key="14">
    <source>
        <dbReference type="Proteomes" id="UP000477834"/>
    </source>
</evidence>
<gene>
    <name evidence="6" type="ORF">CYK18_07280</name>
    <name evidence="5" type="ORF">CYK19_08110</name>
    <name evidence="7" type="ORF">D8855_03655</name>
    <name evidence="4" type="ORF">GEZ69_04480</name>
    <name evidence="3" type="ORF">GEZ71_04105</name>
    <name evidence="2" type="ORF">GEZ98_06575</name>
    <name evidence="1" type="ORF">SK271_0426</name>
</gene>
<evidence type="ECO:0000313" key="9">
    <source>
        <dbReference type="Proteomes" id="UP000234902"/>
    </source>
</evidence>
<dbReference type="EMBL" id="WIKC01000003">
    <property type="protein sequence ID" value="MQQ50246.1"/>
    <property type="molecule type" value="Genomic_DNA"/>
</dbReference>
<dbReference type="EMBL" id="PKIE01000004">
    <property type="protein sequence ID" value="PLA60080.1"/>
    <property type="molecule type" value="Genomic_DNA"/>
</dbReference>
<evidence type="ECO:0000313" key="11">
    <source>
        <dbReference type="Proteomes" id="UP000277742"/>
    </source>
</evidence>
<evidence type="ECO:0000313" key="4">
    <source>
        <dbReference type="EMBL" id="MQQ63701.1"/>
    </source>
</evidence>
<dbReference type="EMBL" id="WIJB01000004">
    <property type="protein sequence ID" value="MQQ02553.1"/>
    <property type="molecule type" value="Genomic_DNA"/>
</dbReference>
<evidence type="ECO:0000313" key="3">
    <source>
        <dbReference type="EMBL" id="MQQ50246.1"/>
    </source>
</evidence>
<dbReference type="Proteomes" id="UP000432694">
    <property type="component" value="Unassembled WGS sequence"/>
</dbReference>
<dbReference type="Proteomes" id="UP000277742">
    <property type="component" value="Unassembled WGS sequence"/>
</dbReference>
<dbReference type="Proteomes" id="UP000477834">
    <property type="component" value="Unassembled WGS sequence"/>
</dbReference>